<feature type="transmembrane region" description="Helical" evidence="15">
    <location>
        <begin position="9"/>
        <end position="32"/>
    </location>
</feature>
<keyword evidence="3 18" id="KW-0121">Carboxypeptidase</keyword>
<dbReference type="PANTHER" id="PTHR32282:SF33">
    <property type="entry name" value="PEPTIDOGLYCAN GLYCOSYLTRANSFERASE"/>
    <property type="match status" value="1"/>
</dbReference>
<dbReference type="Pfam" id="PF00912">
    <property type="entry name" value="Transgly"/>
    <property type="match status" value="1"/>
</dbReference>
<sequence>MSARSRARVLAKLVAMIVVAGALVAGMLLPFIGGTGVVARNSASLLDALPVELTDATPAGNSRVLAADGSLITNFYTNNRTVVTSDQIADVMKQALVDIEDSRFYDHNGLDVQGTLRAAVTNLSAGSVQEGGSTITQQLVKQTLLETADTAEERTAAVEQDGVEGLSRKLREARLALALEETYAKDEILTRYLNIVYFGRGAYGIQAAAQRYFSVNASDLTLPQAATLAGLVQSPGQDDPITNPERAQNRRNQVLQRMFDLGHVSEAELTEISAQPVQVAEGGNAPNGCIDAVVGGFFCSFMQAYLTGTLGIPQEQLDNGGLTIQTTLDPQLQVYGDQSVLQTLPMGAELAGMFTAVQPGTGNVLAMSVNRRFGCSDPDCESVVLHAAASKGAGSTYKVFTAAAALEAGIGAGTVISTPGNRYTSRVFRGPSCGGDRNSSNGFYCVQNAGNYPDTIDMVGALVRSSNTYFLALEDRLGSVEGPVRMAERMGMEFDQPNQTPADQIIAENRGSFTLGAEATSPLDLVTAYATLGAQGTQCDPVPVTQVLDRDGQPLTRDGQPVLPEPGGNCTRDAIPPNVANTLASILVGDTARPEGTGTRAAIPGHQIAGKTGTAQGRDSVAFVGVMPEYAASVMVFNPKAQQDVGGFGGNMPATIWRNAFAPYLADKPTSAFPPVDPALMGGAPAPPTGNQGGGGNGGGNGGGDDDDGRGNGRGNRGNGG</sequence>
<dbReference type="GO" id="GO:0030288">
    <property type="term" value="C:outer membrane-bounded periplasmic space"/>
    <property type="evidence" value="ECO:0007669"/>
    <property type="project" value="TreeGrafter"/>
</dbReference>
<keyword evidence="15" id="KW-0472">Membrane</keyword>
<dbReference type="GO" id="GO:0071555">
    <property type="term" value="P:cell wall organization"/>
    <property type="evidence" value="ECO:0007669"/>
    <property type="project" value="UniProtKB-KW"/>
</dbReference>
<feature type="region of interest" description="Disordered" evidence="14">
    <location>
        <begin position="674"/>
        <end position="721"/>
    </location>
</feature>
<evidence type="ECO:0000256" key="12">
    <source>
        <dbReference type="ARBA" id="ARBA00034000"/>
    </source>
</evidence>
<keyword evidence="4" id="KW-0645">Protease</keyword>
<comment type="similarity">
    <text evidence="1">In the C-terminal section; belongs to the transpeptidase family.</text>
</comment>
<dbReference type="Gene3D" id="1.10.3810.10">
    <property type="entry name" value="Biosynthetic peptidoglycan transglycosylase-like"/>
    <property type="match status" value="1"/>
</dbReference>
<dbReference type="GO" id="GO:0008658">
    <property type="term" value="F:penicillin binding"/>
    <property type="evidence" value="ECO:0007669"/>
    <property type="project" value="InterPro"/>
</dbReference>
<comment type="catalytic activity">
    <reaction evidence="13">
        <text>[GlcNAc-(1-&gt;4)-Mur2Ac(oyl-L-Ala-gamma-D-Glu-L-Lys-D-Ala-D-Ala)](n)-di-trans,octa-cis-undecaprenyl diphosphate + beta-D-GlcNAc-(1-&gt;4)-Mur2Ac(oyl-L-Ala-gamma-D-Glu-L-Lys-D-Ala-D-Ala)-di-trans,octa-cis-undecaprenyl diphosphate = [GlcNAc-(1-&gt;4)-Mur2Ac(oyl-L-Ala-gamma-D-Glu-L-Lys-D-Ala-D-Ala)](n+1)-di-trans,octa-cis-undecaprenyl diphosphate + di-trans,octa-cis-undecaprenyl diphosphate + H(+)</text>
        <dbReference type="Rhea" id="RHEA:23708"/>
        <dbReference type="Rhea" id="RHEA-COMP:9602"/>
        <dbReference type="Rhea" id="RHEA-COMP:9603"/>
        <dbReference type="ChEBI" id="CHEBI:15378"/>
        <dbReference type="ChEBI" id="CHEBI:58405"/>
        <dbReference type="ChEBI" id="CHEBI:60033"/>
        <dbReference type="ChEBI" id="CHEBI:78435"/>
        <dbReference type="EC" id="2.4.99.28"/>
    </reaction>
</comment>
<evidence type="ECO:0000256" key="9">
    <source>
        <dbReference type="ARBA" id="ARBA00022984"/>
    </source>
</evidence>
<dbReference type="GO" id="GO:0006508">
    <property type="term" value="P:proteolysis"/>
    <property type="evidence" value="ECO:0007669"/>
    <property type="project" value="UniProtKB-KW"/>
</dbReference>
<evidence type="ECO:0000256" key="3">
    <source>
        <dbReference type="ARBA" id="ARBA00022645"/>
    </source>
</evidence>
<dbReference type="PANTHER" id="PTHR32282">
    <property type="entry name" value="BINDING PROTEIN TRANSPEPTIDASE, PUTATIVE-RELATED"/>
    <property type="match status" value="1"/>
</dbReference>
<evidence type="ECO:0000256" key="15">
    <source>
        <dbReference type="SAM" id="Phobius"/>
    </source>
</evidence>
<dbReference type="SUPFAM" id="SSF56601">
    <property type="entry name" value="beta-lactamase/transpeptidase-like"/>
    <property type="match status" value="1"/>
</dbReference>
<evidence type="ECO:0000256" key="7">
    <source>
        <dbReference type="ARBA" id="ARBA00022801"/>
    </source>
</evidence>
<organism evidence="18 19">
    <name type="scientific">Geodermatophilus obscurus</name>
    <dbReference type="NCBI Taxonomy" id="1861"/>
    <lineage>
        <taxon>Bacteria</taxon>
        <taxon>Bacillati</taxon>
        <taxon>Actinomycetota</taxon>
        <taxon>Actinomycetes</taxon>
        <taxon>Geodermatophilales</taxon>
        <taxon>Geodermatophilaceae</taxon>
        <taxon>Geodermatophilus</taxon>
    </lineage>
</organism>
<dbReference type="EMBL" id="FOWE01000003">
    <property type="protein sequence ID" value="SFO11633.1"/>
    <property type="molecule type" value="Genomic_DNA"/>
</dbReference>
<dbReference type="InterPro" id="IPR001264">
    <property type="entry name" value="Glyco_trans_51"/>
</dbReference>
<evidence type="ECO:0000256" key="10">
    <source>
        <dbReference type="ARBA" id="ARBA00023268"/>
    </source>
</evidence>
<proteinExistence type="inferred from homology"/>
<evidence type="ECO:0000256" key="6">
    <source>
        <dbReference type="ARBA" id="ARBA00022679"/>
    </source>
</evidence>
<keyword evidence="15" id="KW-1133">Transmembrane helix</keyword>
<name>A0A1I5EJX1_9ACTN</name>
<dbReference type="AlphaFoldDB" id="A0A1I5EJX1"/>
<dbReference type="Proteomes" id="UP000183642">
    <property type="component" value="Unassembled WGS sequence"/>
</dbReference>
<keyword evidence="5" id="KW-0328">Glycosyltransferase</keyword>
<keyword evidence="15" id="KW-0812">Transmembrane</keyword>
<evidence type="ECO:0000256" key="8">
    <source>
        <dbReference type="ARBA" id="ARBA00022960"/>
    </source>
</evidence>
<gene>
    <name evidence="18" type="ORF">SAMN05660359_01504</name>
</gene>
<keyword evidence="10" id="KW-0511">Multifunctional enzyme</keyword>
<dbReference type="InterPro" id="IPR001460">
    <property type="entry name" value="PCN-bd_Tpept"/>
</dbReference>
<keyword evidence="11" id="KW-0961">Cell wall biogenesis/degradation</keyword>
<protein>
    <submittedName>
        <fullName evidence="18">Membrane carboxypeptidase (Penicillin-binding protein)</fullName>
    </submittedName>
</protein>
<feature type="compositionally biased region" description="Gly residues" evidence="14">
    <location>
        <begin position="712"/>
        <end position="721"/>
    </location>
</feature>
<evidence type="ECO:0000256" key="5">
    <source>
        <dbReference type="ARBA" id="ARBA00022676"/>
    </source>
</evidence>
<dbReference type="InterPro" id="IPR012338">
    <property type="entry name" value="Beta-lactam/transpept-like"/>
</dbReference>
<keyword evidence="8" id="KW-0133">Cell shape</keyword>
<dbReference type="GO" id="GO:0009252">
    <property type="term" value="P:peptidoglycan biosynthetic process"/>
    <property type="evidence" value="ECO:0007669"/>
    <property type="project" value="UniProtKB-KW"/>
</dbReference>
<dbReference type="SUPFAM" id="SSF53955">
    <property type="entry name" value="Lysozyme-like"/>
    <property type="match status" value="1"/>
</dbReference>
<dbReference type="GO" id="GO:0009002">
    <property type="term" value="F:serine-type D-Ala-D-Ala carboxypeptidase activity"/>
    <property type="evidence" value="ECO:0007669"/>
    <property type="project" value="UniProtKB-EC"/>
</dbReference>
<evidence type="ECO:0000256" key="14">
    <source>
        <dbReference type="SAM" id="MobiDB-lite"/>
    </source>
</evidence>
<accession>A0A1I5EJX1</accession>
<comment type="similarity">
    <text evidence="2">In the N-terminal section; belongs to the glycosyltransferase 51 family.</text>
</comment>
<evidence type="ECO:0000256" key="1">
    <source>
        <dbReference type="ARBA" id="ARBA00007090"/>
    </source>
</evidence>
<comment type="catalytic activity">
    <reaction evidence="12">
        <text>Preferential cleavage: (Ac)2-L-Lys-D-Ala-|-D-Ala. Also transpeptidation of peptidyl-alanyl moieties that are N-acyl substituents of D-alanine.</text>
        <dbReference type="EC" id="3.4.16.4"/>
    </reaction>
</comment>
<keyword evidence="19" id="KW-1185">Reference proteome</keyword>
<evidence type="ECO:0000256" key="2">
    <source>
        <dbReference type="ARBA" id="ARBA00007739"/>
    </source>
</evidence>
<dbReference type="FunFam" id="1.10.3810.10:FF:000001">
    <property type="entry name" value="Penicillin-binding protein 1A"/>
    <property type="match status" value="1"/>
</dbReference>
<evidence type="ECO:0000313" key="19">
    <source>
        <dbReference type="Proteomes" id="UP000183642"/>
    </source>
</evidence>
<reference evidence="19" key="1">
    <citation type="submission" date="2016-10" db="EMBL/GenBank/DDBJ databases">
        <authorList>
            <person name="Varghese N."/>
            <person name="Submissions S."/>
        </authorList>
    </citation>
    <scope>NUCLEOTIDE SEQUENCE [LARGE SCALE GENOMIC DNA]</scope>
    <source>
        <strain evidence="19">DSM 43161</strain>
    </source>
</reference>
<keyword evidence="7" id="KW-0378">Hydrolase</keyword>
<dbReference type="RefSeq" id="WP_083427182.1">
    <property type="nucleotide sequence ID" value="NZ_FOWE01000003.1"/>
</dbReference>
<evidence type="ECO:0000256" key="4">
    <source>
        <dbReference type="ARBA" id="ARBA00022670"/>
    </source>
</evidence>
<dbReference type="InterPro" id="IPR023346">
    <property type="entry name" value="Lysozyme-like_dom_sf"/>
</dbReference>
<evidence type="ECO:0000259" key="16">
    <source>
        <dbReference type="Pfam" id="PF00905"/>
    </source>
</evidence>
<dbReference type="Pfam" id="PF00905">
    <property type="entry name" value="Transpeptidase"/>
    <property type="match status" value="1"/>
</dbReference>
<dbReference type="OrthoDB" id="9766909at2"/>
<dbReference type="GO" id="GO:0008360">
    <property type="term" value="P:regulation of cell shape"/>
    <property type="evidence" value="ECO:0007669"/>
    <property type="project" value="UniProtKB-KW"/>
</dbReference>
<feature type="compositionally biased region" description="Gly residues" evidence="14">
    <location>
        <begin position="691"/>
        <end position="703"/>
    </location>
</feature>
<dbReference type="GO" id="GO:0008955">
    <property type="term" value="F:peptidoglycan glycosyltransferase activity"/>
    <property type="evidence" value="ECO:0007669"/>
    <property type="project" value="UniProtKB-EC"/>
</dbReference>
<evidence type="ECO:0000313" key="18">
    <source>
        <dbReference type="EMBL" id="SFO11633.1"/>
    </source>
</evidence>
<evidence type="ECO:0000259" key="17">
    <source>
        <dbReference type="Pfam" id="PF00912"/>
    </source>
</evidence>
<feature type="domain" description="Penicillin-binding protein transpeptidase" evidence="16">
    <location>
        <begin position="352"/>
        <end position="640"/>
    </location>
</feature>
<feature type="domain" description="Glycosyl transferase family 51" evidence="17">
    <location>
        <begin position="69"/>
        <end position="258"/>
    </location>
</feature>
<dbReference type="InterPro" id="IPR050396">
    <property type="entry name" value="Glycosyltr_51/Transpeptidase"/>
</dbReference>
<keyword evidence="9" id="KW-0573">Peptidoglycan synthesis</keyword>
<dbReference type="InterPro" id="IPR036950">
    <property type="entry name" value="PBP_transglycosylase"/>
</dbReference>
<evidence type="ECO:0000256" key="11">
    <source>
        <dbReference type="ARBA" id="ARBA00023316"/>
    </source>
</evidence>
<keyword evidence="6" id="KW-0808">Transferase</keyword>
<dbReference type="Gene3D" id="3.40.710.10">
    <property type="entry name" value="DD-peptidase/beta-lactamase superfamily"/>
    <property type="match status" value="1"/>
</dbReference>
<evidence type="ECO:0000256" key="13">
    <source>
        <dbReference type="ARBA" id="ARBA00049902"/>
    </source>
</evidence>